<accession>A0AAW3FEA9</accession>
<dbReference type="EMBL" id="JRNJ01000061">
    <property type="protein sequence ID" value="KGF26589.1"/>
    <property type="molecule type" value="Genomic_DNA"/>
</dbReference>
<reference evidence="1 2" key="1">
    <citation type="submission" date="2014-07" db="EMBL/GenBank/DDBJ databases">
        <authorList>
            <person name="McCorrison J."/>
            <person name="Sanka R."/>
            <person name="Torralba M."/>
            <person name="Gillis M."/>
            <person name="Haft D.H."/>
            <person name="Methe B."/>
            <person name="Sutton G."/>
            <person name="Nelson K.E."/>
        </authorList>
    </citation>
    <scope>NUCLEOTIDE SEQUENCE [LARGE SCALE GENOMIC DNA]</scope>
    <source>
        <strain evidence="1 2">DNF00424</strain>
    </source>
</reference>
<dbReference type="Proteomes" id="UP000029533">
    <property type="component" value="Unassembled WGS sequence"/>
</dbReference>
<dbReference type="AlphaFoldDB" id="A0AAW3FEA9"/>
<protein>
    <submittedName>
        <fullName evidence="1">Uncharacterized protein</fullName>
    </submittedName>
</protein>
<gene>
    <name evidence="1" type="ORF">HMPREF2132_07555</name>
</gene>
<proteinExistence type="predicted"/>
<sequence>MFYDVKGRLLHIKRASFAMQKGTFYNAKDALLKSNKEFILQKEFVTLFRIHIPIEFICYEIGPFNVSPSE</sequence>
<name>A0AAW3FEA9_9BACT</name>
<organism evidence="1 2">
    <name type="scientific">Prevotella histicola JCM 15637 = DNF00424</name>
    <dbReference type="NCBI Taxonomy" id="1236504"/>
    <lineage>
        <taxon>Bacteria</taxon>
        <taxon>Pseudomonadati</taxon>
        <taxon>Bacteroidota</taxon>
        <taxon>Bacteroidia</taxon>
        <taxon>Bacteroidales</taxon>
        <taxon>Prevotellaceae</taxon>
        <taxon>Prevotella</taxon>
    </lineage>
</organism>
<evidence type="ECO:0000313" key="2">
    <source>
        <dbReference type="Proteomes" id="UP000029533"/>
    </source>
</evidence>
<comment type="caution">
    <text evidence="1">The sequence shown here is derived from an EMBL/GenBank/DDBJ whole genome shotgun (WGS) entry which is preliminary data.</text>
</comment>
<evidence type="ECO:0000313" key="1">
    <source>
        <dbReference type="EMBL" id="KGF26589.1"/>
    </source>
</evidence>